<dbReference type="AlphaFoldDB" id="A0A6A5HJ86"/>
<gene>
    <name evidence="2" type="ORF">GCK72_006625</name>
</gene>
<evidence type="ECO:0000313" key="3">
    <source>
        <dbReference type="Proteomes" id="UP000483820"/>
    </source>
</evidence>
<dbReference type="CTD" id="78774214"/>
<organism evidence="2 3">
    <name type="scientific">Caenorhabditis remanei</name>
    <name type="common">Caenorhabditis vulgaris</name>
    <dbReference type="NCBI Taxonomy" id="31234"/>
    <lineage>
        <taxon>Eukaryota</taxon>
        <taxon>Metazoa</taxon>
        <taxon>Ecdysozoa</taxon>
        <taxon>Nematoda</taxon>
        <taxon>Chromadorea</taxon>
        <taxon>Rhabditida</taxon>
        <taxon>Rhabditina</taxon>
        <taxon>Rhabditomorpha</taxon>
        <taxon>Rhabditoidea</taxon>
        <taxon>Rhabditidae</taxon>
        <taxon>Peloderinae</taxon>
        <taxon>Caenorhabditis</taxon>
    </lineage>
</organism>
<dbReference type="KEGG" id="crq:GCK72_006625"/>
<sequence>MSTHQKSALQQEVVESPDGQGALLKEEEEKFWKELQTLQAQAPPKHQVEPQPEEPQKKIQIPDIPEVVLEEDEDIPDGQGILLERQAALFAAELEKQFN</sequence>
<dbReference type="EMBL" id="WUAV01000002">
    <property type="protein sequence ID" value="KAF1766667.1"/>
    <property type="molecule type" value="Genomic_DNA"/>
</dbReference>
<feature type="compositionally biased region" description="Polar residues" evidence="1">
    <location>
        <begin position="1"/>
        <end position="10"/>
    </location>
</feature>
<reference evidence="2 3" key="1">
    <citation type="submission" date="2019-12" db="EMBL/GenBank/DDBJ databases">
        <title>Chromosome-level assembly of the Caenorhabditis remanei genome.</title>
        <authorList>
            <person name="Teterina A.A."/>
            <person name="Willis J.H."/>
            <person name="Phillips P.C."/>
        </authorList>
    </citation>
    <scope>NUCLEOTIDE SEQUENCE [LARGE SCALE GENOMIC DNA]</scope>
    <source>
        <strain evidence="2 3">PX506</strain>
        <tissue evidence="2">Whole organism</tissue>
    </source>
</reference>
<feature type="region of interest" description="Disordered" evidence="1">
    <location>
        <begin position="1"/>
        <end position="24"/>
    </location>
</feature>
<protein>
    <submittedName>
        <fullName evidence="2">Uncharacterized protein</fullName>
    </submittedName>
</protein>
<accession>A0A6A5HJ86</accession>
<evidence type="ECO:0000256" key="1">
    <source>
        <dbReference type="SAM" id="MobiDB-lite"/>
    </source>
</evidence>
<evidence type="ECO:0000313" key="2">
    <source>
        <dbReference type="EMBL" id="KAF1766667.1"/>
    </source>
</evidence>
<dbReference type="GeneID" id="78774214"/>
<dbReference type="RefSeq" id="XP_053589906.1">
    <property type="nucleotide sequence ID" value="XM_053725712.1"/>
</dbReference>
<dbReference type="Proteomes" id="UP000483820">
    <property type="component" value="Chromosome II"/>
</dbReference>
<comment type="caution">
    <text evidence="2">The sequence shown here is derived from an EMBL/GenBank/DDBJ whole genome shotgun (WGS) entry which is preliminary data.</text>
</comment>
<name>A0A6A5HJ86_CAERE</name>
<proteinExistence type="predicted"/>